<dbReference type="InterPro" id="IPR036928">
    <property type="entry name" value="AS_sf"/>
</dbReference>
<dbReference type="SUPFAM" id="SSF75304">
    <property type="entry name" value="Amidase signature (AS) enzymes"/>
    <property type="match status" value="1"/>
</dbReference>
<dbReference type="InterPro" id="IPR006311">
    <property type="entry name" value="TAT_signal"/>
</dbReference>
<dbReference type="AlphaFoldDB" id="A0A225DDY0"/>
<comment type="caution">
    <text evidence="2">The sequence shown here is derived from an EMBL/GenBank/DDBJ whole genome shotgun (WGS) entry which is preliminary data.</text>
</comment>
<dbReference type="Proteomes" id="UP000214646">
    <property type="component" value="Unassembled WGS sequence"/>
</dbReference>
<evidence type="ECO:0000259" key="1">
    <source>
        <dbReference type="Pfam" id="PF01425"/>
    </source>
</evidence>
<gene>
    <name evidence="2" type="ORF">FRUB_10576</name>
</gene>
<dbReference type="Gene3D" id="3.90.1300.10">
    <property type="entry name" value="Amidase signature (AS) domain"/>
    <property type="match status" value="1"/>
</dbReference>
<accession>A0A225DDY0</accession>
<dbReference type="GO" id="GO:0050567">
    <property type="term" value="F:glutaminyl-tRNA synthase (glutamine-hydrolyzing) activity"/>
    <property type="evidence" value="ECO:0007669"/>
    <property type="project" value="TreeGrafter"/>
</dbReference>
<dbReference type="PANTHER" id="PTHR11895:SF73">
    <property type="entry name" value="AMIDASE FAMILY PROTEIN"/>
    <property type="match status" value="1"/>
</dbReference>
<dbReference type="EMBL" id="NIDE01000020">
    <property type="protein sequence ID" value="OWK34605.1"/>
    <property type="molecule type" value="Genomic_DNA"/>
</dbReference>
<dbReference type="InterPro" id="IPR000120">
    <property type="entry name" value="Amidase"/>
</dbReference>
<dbReference type="Pfam" id="PF01425">
    <property type="entry name" value="Amidase"/>
    <property type="match status" value="1"/>
</dbReference>
<dbReference type="GO" id="GO:0016740">
    <property type="term" value="F:transferase activity"/>
    <property type="evidence" value="ECO:0007669"/>
    <property type="project" value="UniProtKB-KW"/>
</dbReference>
<dbReference type="InterPro" id="IPR023631">
    <property type="entry name" value="Amidase_dom"/>
</dbReference>
<protein>
    <submittedName>
        <fullName evidence="2">Glutamyl-tRNA(Gln) amidotransferase subunit A-like protein</fullName>
    </submittedName>
</protein>
<dbReference type="OrthoDB" id="9811471at2"/>
<evidence type="ECO:0000313" key="2">
    <source>
        <dbReference type="EMBL" id="OWK34605.1"/>
    </source>
</evidence>
<dbReference type="RefSeq" id="WP_088260858.1">
    <property type="nucleotide sequence ID" value="NZ_NIDE01000020.1"/>
</dbReference>
<evidence type="ECO:0000313" key="3">
    <source>
        <dbReference type="Proteomes" id="UP000214646"/>
    </source>
</evidence>
<organism evidence="2 3">
    <name type="scientific">Fimbriiglobus ruber</name>
    <dbReference type="NCBI Taxonomy" id="1908690"/>
    <lineage>
        <taxon>Bacteria</taxon>
        <taxon>Pseudomonadati</taxon>
        <taxon>Planctomycetota</taxon>
        <taxon>Planctomycetia</taxon>
        <taxon>Gemmatales</taxon>
        <taxon>Gemmataceae</taxon>
        <taxon>Fimbriiglobus</taxon>
    </lineage>
</organism>
<dbReference type="PANTHER" id="PTHR11895">
    <property type="entry name" value="TRANSAMIDASE"/>
    <property type="match status" value="1"/>
</dbReference>
<reference evidence="3" key="1">
    <citation type="submission" date="2017-06" db="EMBL/GenBank/DDBJ databases">
        <title>Genome analysis of Fimbriiglobus ruber SP5, the first member of the order Planctomycetales with confirmed chitinolytic capability.</title>
        <authorList>
            <person name="Ravin N.V."/>
            <person name="Rakitin A.L."/>
            <person name="Ivanova A.A."/>
            <person name="Beletsky A.V."/>
            <person name="Kulichevskaya I.S."/>
            <person name="Mardanov A.V."/>
            <person name="Dedysh S.N."/>
        </authorList>
    </citation>
    <scope>NUCLEOTIDE SEQUENCE [LARGE SCALE GENOMIC DNA]</scope>
    <source>
        <strain evidence="3">SP5</strain>
    </source>
</reference>
<keyword evidence="3" id="KW-1185">Reference proteome</keyword>
<sequence length="569" mass="60714">MTDVPQSPDRRQLFRAVAALGIGSAAFHRAATVQAARVAATAPANPVSVTAEMIEEAEWVAGIELTDDERTAVANSLTQTLRGVEIARTVSLPNSVAPAIQFNPAPGLPPYTGPRGKVEPPGIDLKKPAGDDDLAFLPLASLAHLVRTKQVSSSELTKLALNRLKKYDPVLLCVVSLTEELALKQAKKADEEIAVGKYRGPLHGIPWGAKDLISYPGYKTTWGAAHFQNQSLDTTATVARLLEEAGAVLTAKLTLGALAMGDEWFGGRTRNPWDVKQGSSGSSAGSAAAVAAGLVGFAIGSETLGSIVSPSTRCGVTGLRPTFGRVSRHGCMALTWTMDKLGPLARSVEDCALVFGTIHGADAHDPTTVDRPFNWPCKTPLKDLRVGYVGEKKDEDNRAELKVLRDLGVKLIPIELPDSLPVNALTMILDVECAAAFDDLTRQGVRDGIGARWGTTFRKGQFITAVDYLRANRLRSLLMQDMAKVMEKVDVYVGGNDLVITNLTGHPTVCLPNGTTKAGTALRPKALTFTGRLYGESELLAVAHAYQIATGHHLKRPPMDKVTKENAGL</sequence>
<proteinExistence type="predicted"/>
<keyword evidence="2" id="KW-0808">Transferase</keyword>
<dbReference type="PROSITE" id="PS51318">
    <property type="entry name" value="TAT"/>
    <property type="match status" value="1"/>
</dbReference>
<feature type="domain" description="Amidase" evidence="1">
    <location>
        <begin position="155"/>
        <end position="493"/>
    </location>
</feature>
<name>A0A225DDY0_9BACT</name>